<name>A0A3M4AKN2_9PSED</name>
<organism evidence="1 2">
    <name type="scientific">Pseudomonas syringae pv. persicae</name>
    <dbReference type="NCBI Taxonomy" id="237306"/>
    <lineage>
        <taxon>Bacteria</taxon>
        <taxon>Pseudomonadati</taxon>
        <taxon>Pseudomonadota</taxon>
        <taxon>Gammaproteobacteria</taxon>
        <taxon>Pseudomonadales</taxon>
        <taxon>Pseudomonadaceae</taxon>
        <taxon>Pseudomonas</taxon>
    </lineage>
</organism>
<dbReference type="AlphaFoldDB" id="A0A3M4AKN2"/>
<gene>
    <name evidence="1" type="ORF">ALQ30_00320</name>
</gene>
<evidence type="ECO:0000313" key="2">
    <source>
        <dbReference type="Proteomes" id="UP000281604"/>
    </source>
</evidence>
<dbReference type="EMBL" id="RBQE01000240">
    <property type="protein sequence ID" value="RMP07499.1"/>
    <property type="molecule type" value="Genomic_DNA"/>
</dbReference>
<reference evidence="1 2" key="1">
    <citation type="submission" date="2018-08" db="EMBL/GenBank/DDBJ databases">
        <title>Recombination of ecologically and evolutionarily significant loci maintains genetic cohesion in the Pseudomonas syringae species complex.</title>
        <authorList>
            <person name="Dillon M."/>
            <person name="Thakur S."/>
            <person name="Almeida R.N.D."/>
            <person name="Weir B.S."/>
            <person name="Guttman D.S."/>
        </authorList>
    </citation>
    <scope>NUCLEOTIDE SEQUENCE [LARGE SCALE GENOMIC DNA]</scope>
    <source>
        <strain evidence="1 2">ICMP 3706</strain>
    </source>
</reference>
<accession>A0A3M4AKN2</accession>
<evidence type="ECO:0000313" key="1">
    <source>
        <dbReference type="EMBL" id="RMP07499.1"/>
    </source>
</evidence>
<comment type="caution">
    <text evidence="1">The sequence shown here is derived from an EMBL/GenBank/DDBJ whole genome shotgun (WGS) entry which is preliminary data.</text>
</comment>
<dbReference type="Proteomes" id="UP000281604">
    <property type="component" value="Unassembled WGS sequence"/>
</dbReference>
<protein>
    <submittedName>
        <fullName evidence="1">Uncharacterized protein</fullName>
    </submittedName>
</protein>
<proteinExistence type="predicted"/>
<sequence>MRLAQVRVEKAVVYVKAPLSTLLPEQLHAADVQAPEGYKAFRDVTVLFQGFGTTTSIGFKDNDRSRQVALPNDSLIVEKERKQPI</sequence>